<feature type="non-terminal residue" evidence="2">
    <location>
        <position position="1"/>
    </location>
</feature>
<dbReference type="Proteomes" id="UP000836404">
    <property type="component" value="Unassembled WGS sequence"/>
</dbReference>
<sequence>GQDSHAGSPAPHVSPTPSSVSPAQRERNTSSFDSATVNTPEKTAGSKTKKKKLKNFFFFET</sequence>
<proteinExistence type="predicted"/>
<accession>A0A9N8LLK4</accession>
<evidence type="ECO:0000256" key="1">
    <source>
        <dbReference type="SAM" id="MobiDB-lite"/>
    </source>
</evidence>
<dbReference type="AlphaFoldDB" id="A0A9N8LLK4"/>
<evidence type="ECO:0000313" key="3">
    <source>
        <dbReference type="Proteomes" id="UP000836404"/>
    </source>
</evidence>
<keyword evidence="3" id="KW-1185">Reference proteome</keyword>
<reference evidence="2 3" key="1">
    <citation type="submission" date="2020-10" db="EMBL/GenBank/DDBJ databases">
        <authorList>
            <person name="Sedaghatjoo S."/>
        </authorList>
    </citation>
    <scope>NUCLEOTIDE SEQUENCE [LARGE SCALE GENOMIC DNA]</scope>
    <source>
        <strain evidence="2 3">LLFL</strain>
    </source>
</reference>
<dbReference type="EMBL" id="CAJHJF010001218">
    <property type="protein sequence ID" value="CAD6913037.1"/>
    <property type="molecule type" value="Genomic_DNA"/>
</dbReference>
<feature type="region of interest" description="Disordered" evidence="1">
    <location>
        <begin position="1"/>
        <end position="48"/>
    </location>
</feature>
<feature type="compositionally biased region" description="Low complexity" evidence="1">
    <location>
        <begin position="8"/>
        <end position="23"/>
    </location>
</feature>
<evidence type="ECO:0000313" key="2">
    <source>
        <dbReference type="EMBL" id="CAD6913037.1"/>
    </source>
</evidence>
<name>A0A9N8LLK4_9BASI</name>
<comment type="caution">
    <text evidence="2">The sequence shown here is derived from an EMBL/GenBank/DDBJ whole genome shotgun (WGS) entry which is preliminary data.</text>
</comment>
<organism evidence="2 3">
    <name type="scientific">Tilletia laevis</name>
    <dbReference type="NCBI Taxonomy" id="157183"/>
    <lineage>
        <taxon>Eukaryota</taxon>
        <taxon>Fungi</taxon>
        <taxon>Dikarya</taxon>
        <taxon>Basidiomycota</taxon>
        <taxon>Ustilaginomycotina</taxon>
        <taxon>Exobasidiomycetes</taxon>
        <taxon>Tilletiales</taxon>
        <taxon>Tilletiaceae</taxon>
        <taxon>Tilletia</taxon>
    </lineage>
</organism>
<protein>
    <submittedName>
        <fullName evidence="2">Uncharacterized protein</fullName>
    </submittedName>
</protein>
<gene>
    <name evidence="2" type="ORF">JKILLFL_G338</name>
</gene>
<feature type="compositionally biased region" description="Polar residues" evidence="1">
    <location>
        <begin position="29"/>
        <end position="41"/>
    </location>
</feature>